<feature type="chain" id="PRO_5030547175" evidence="2">
    <location>
        <begin position="43"/>
        <end position="342"/>
    </location>
</feature>
<reference evidence="3 4" key="1">
    <citation type="submission" date="2020-07" db="EMBL/GenBank/DDBJ databases">
        <title>Genomic Encyclopedia of Type Strains, Phase IV (KMG-V): Genome sequencing to study the core and pangenomes of soil and plant-associated prokaryotes.</title>
        <authorList>
            <person name="Whitman W."/>
        </authorList>
    </citation>
    <scope>NUCLEOTIDE SEQUENCE [LARGE SCALE GENOMIC DNA]</scope>
    <source>
        <strain evidence="3 4">SAS40</strain>
    </source>
</reference>
<evidence type="ECO:0000313" key="3">
    <source>
        <dbReference type="EMBL" id="NYE85511.1"/>
    </source>
</evidence>
<evidence type="ECO:0000256" key="1">
    <source>
        <dbReference type="ARBA" id="ARBA00006987"/>
    </source>
</evidence>
<feature type="signal peptide" evidence="2">
    <location>
        <begin position="1"/>
        <end position="42"/>
    </location>
</feature>
<comment type="caution">
    <text evidence="3">The sequence shown here is derived from an EMBL/GenBank/DDBJ whole genome shotgun (WGS) entry which is preliminary data.</text>
</comment>
<dbReference type="PANTHER" id="PTHR42928:SF5">
    <property type="entry name" value="BLR1237 PROTEIN"/>
    <property type="match status" value="1"/>
</dbReference>
<gene>
    <name evidence="3" type="ORF">FHW18_004818</name>
</gene>
<keyword evidence="3" id="KW-0675">Receptor</keyword>
<evidence type="ECO:0000313" key="4">
    <source>
        <dbReference type="Proteomes" id="UP000542125"/>
    </source>
</evidence>
<organism evidence="3 4">
    <name type="scientific">Pigmentiphaga litoralis</name>
    <dbReference type="NCBI Taxonomy" id="516702"/>
    <lineage>
        <taxon>Bacteria</taxon>
        <taxon>Pseudomonadati</taxon>
        <taxon>Pseudomonadota</taxon>
        <taxon>Betaproteobacteria</taxon>
        <taxon>Burkholderiales</taxon>
        <taxon>Alcaligenaceae</taxon>
        <taxon>Pigmentiphaga</taxon>
    </lineage>
</organism>
<sequence length="342" mass="35144">MRLRLNDGQGPARRAIRVGKGATMACAVGLAATALPAASAWAQGAYPDHPIKLIVPFAPGGTSDVVARLVASSLSEALGQTVFIENKGGAGSILGTDAGAKADPKGYFLVLTNGAAITTGPLLGQKVSYRPIDDFTHMVMIGTFANGLVVRSDHPAKSFKEFVTLAQNANGTYNYGSAGVGSAGFLTGELLKQKANLKMTHVPYKGTGAAINDLLGGQLDAIFNNPGVAAAQAKSGKVRILAVSGAKRLPDLPDVPTMNEVVPGTVGEAWFGISGPAGMPPAVVTKLVTTIQTVMASPDLKAKLIEQGLTPAAMGPAEFSRFLKDEDAKWAPVIKAAGITLE</sequence>
<dbReference type="EMBL" id="JACBYR010000002">
    <property type="protein sequence ID" value="NYE85511.1"/>
    <property type="molecule type" value="Genomic_DNA"/>
</dbReference>
<dbReference type="AlphaFoldDB" id="A0A7Y9IYK8"/>
<dbReference type="SUPFAM" id="SSF53850">
    <property type="entry name" value="Periplasmic binding protein-like II"/>
    <property type="match status" value="1"/>
</dbReference>
<dbReference type="PIRSF" id="PIRSF017082">
    <property type="entry name" value="YflP"/>
    <property type="match status" value="1"/>
</dbReference>
<dbReference type="RefSeq" id="WP_179589499.1">
    <property type="nucleotide sequence ID" value="NZ_JACBYR010000002.1"/>
</dbReference>
<dbReference type="InterPro" id="IPR042100">
    <property type="entry name" value="Bug_dom1"/>
</dbReference>
<dbReference type="Gene3D" id="3.40.190.10">
    <property type="entry name" value="Periplasmic binding protein-like II"/>
    <property type="match status" value="1"/>
</dbReference>
<dbReference type="Pfam" id="PF03401">
    <property type="entry name" value="TctC"/>
    <property type="match status" value="1"/>
</dbReference>
<dbReference type="CDD" id="cd07012">
    <property type="entry name" value="PBP2_Bug_TTT"/>
    <property type="match status" value="1"/>
</dbReference>
<evidence type="ECO:0000256" key="2">
    <source>
        <dbReference type="SAM" id="SignalP"/>
    </source>
</evidence>
<dbReference type="Gene3D" id="3.40.190.150">
    <property type="entry name" value="Bordetella uptake gene, domain 1"/>
    <property type="match status" value="1"/>
</dbReference>
<proteinExistence type="inferred from homology"/>
<dbReference type="Proteomes" id="UP000542125">
    <property type="component" value="Unassembled WGS sequence"/>
</dbReference>
<name>A0A7Y9IYK8_9BURK</name>
<dbReference type="InterPro" id="IPR005064">
    <property type="entry name" value="BUG"/>
</dbReference>
<comment type="similarity">
    <text evidence="1">Belongs to the UPF0065 (bug) family.</text>
</comment>
<keyword evidence="2" id="KW-0732">Signal</keyword>
<accession>A0A7Y9IYK8</accession>
<dbReference type="PANTHER" id="PTHR42928">
    <property type="entry name" value="TRICARBOXYLATE-BINDING PROTEIN"/>
    <property type="match status" value="1"/>
</dbReference>
<protein>
    <submittedName>
        <fullName evidence="3">Tripartite-type tricarboxylate transporter receptor subunit TctC</fullName>
    </submittedName>
</protein>
<keyword evidence="4" id="KW-1185">Reference proteome</keyword>